<dbReference type="EMBL" id="JABFAD010000003">
    <property type="protein sequence ID" value="MBA0794026.1"/>
    <property type="molecule type" value="Genomic_DNA"/>
</dbReference>
<accession>A0A7J9G8X3</accession>
<sequence>MLGGINVTYSLPGHHCGMLGKNVRDGTRMPVMAHIVIPSELWYNGLKSHAVPSQMAYCIATSLKLAERVIDMADIALLVAEDYERMVRVSRNKQEEIDLVSWVAKLGQKVKIKFGQQRIEAIQLAFEPKTQIGIAAFNGAFSA</sequence>
<dbReference type="OrthoDB" id="735913at2759"/>
<evidence type="ECO:0000313" key="2">
    <source>
        <dbReference type="Proteomes" id="UP000593560"/>
    </source>
</evidence>
<organism evidence="1 2">
    <name type="scientific">Gossypium harknessii</name>
    <dbReference type="NCBI Taxonomy" id="34285"/>
    <lineage>
        <taxon>Eukaryota</taxon>
        <taxon>Viridiplantae</taxon>
        <taxon>Streptophyta</taxon>
        <taxon>Embryophyta</taxon>
        <taxon>Tracheophyta</taxon>
        <taxon>Spermatophyta</taxon>
        <taxon>Magnoliopsida</taxon>
        <taxon>eudicotyledons</taxon>
        <taxon>Gunneridae</taxon>
        <taxon>Pentapetalae</taxon>
        <taxon>rosids</taxon>
        <taxon>malvids</taxon>
        <taxon>Malvales</taxon>
        <taxon>Malvaceae</taxon>
        <taxon>Malvoideae</taxon>
        <taxon>Gossypium</taxon>
    </lineage>
</organism>
<dbReference type="PANTHER" id="PTHR36067">
    <property type="entry name" value="EXPRESSED PROTEIN"/>
    <property type="match status" value="1"/>
</dbReference>
<comment type="caution">
    <text evidence="1">The sequence shown here is derived from an EMBL/GenBank/DDBJ whole genome shotgun (WGS) entry which is preliminary data.</text>
</comment>
<protein>
    <submittedName>
        <fullName evidence="1">Uncharacterized protein</fullName>
    </submittedName>
</protein>
<reference evidence="1 2" key="1">
    <citation type="journal article" date="2019" name="Genome Biol. Evol.">
        <title>Insights into the evolution of the New World diploid cottons (Gossypium, subgenus Houzingenia) based on genome sequencing.</title>
        <authorList>
            <person name="Grover C.E."/>
            <person name="Arick M.A. 2nd"/>
            <person name="Thrash A."/>
            <person name="Conover J.L."/>
            <person name="Sanders W.S."/>
            <person name="Peterson D.G."/>
            <person name="Frelichowski J.E."/>
            <person name="Scheffler J.A."/>
            <person name="Scheffler B.E."/>
            <person name="Wendel J.F."/>
        </authorList>
    </citation>
    <scope>NUCLEOTIDE SEQUENCE [LARGE SCALE GENOMIC DNA]</scope>
    <source>
        <strain evidence="1">0</strain>
        <tissue evidence="1">Leaf</tissue>
    </source>
</reference>
<dbReference type="Proteomes" id="UP000593560">
    <property type="component" value="Unassembled WGS sequence"/>
</dbReference>
<gene>
    <name evidence="1" type="ORF">Gohar_018393</name>
</gene>
<dbReference type="PANTHER" id="PTHR36067:SF1">
    <property type="entry name" value="EXPRESSED PROTEIN"/>
    <property type="match status" value="1"/>
</dbReference>
<keyword evidence="2" id="KW-1185">Reference proteome</keyword>
<dbReference type="AlphaFoldDB" id="A0A7J9G8X3"/>
<proteinExistence type="predicted"/>
<name>A0A7J9G8X3_9ROSI</name>
<evidence type="ECO:0000313" key="1">
    <source>
        <dbReference type="EMBL" id="MBA0794026.1"/>
    </source>
</evidence>